<dbReference type="HOGENOM" id="CLU_2522184_0_0_7"/>
<dbReference type="Proteomes" id="UP000005778">
    <property type="component" value="Chromosome"/>
</dbReference>
<reference evidence="1 2" key="2">
    <citation type="submission" date="2012-02" db="EMBL/GenBank/DDBJ databases">
        <title>Improved High-Quality Draft sequence of Desulfobacter postgatei 2ac9.</title>
        <authorList>
            <consortium name="US DOE Joint Genome Institute"/>
            <person name="Lucas S."/>
            <person name="Han J."/>
            <person name="Lapidus A."/>
            <person name="Cheng J.-F."/>
            <person name="Goodwin L."/>
            <person name="Pitluck S."/>
            <person name="Peters L."/>
            <person name="Ovchinnikova G."/>
            <person name="Held B."/>
            <person name="Detter J.C."/>
            <person name="Han C."/>
            <person name="Tapia R."/>
            <person name="Land M."/>
            <person name="Hauser L."/>
            <person name="Kyrpides N."/>
            <person name="Ivanova N."/>
            <person name="Pagani I."/>
            <person name="Orellana R."/>
            <person name="Lovley D."/>
            <person name="Woyke T."/>
        </authorList>
    </citation>
    <scope>NUCLEOTIDE SEQUENCE [LARGE SCALE GENOMIC DNA]</scope>
    <source>
        <strain evidence="1 2">2ac9</strain>
    </source>
</reference>
<evidence type="ECO:0000313" key="1">
    <source>
        <dbReference type="EMBL" id="EIM64262.1"/>
    </source>
</evidence>
<organism evidence="1 2">
    <name type="scientific">Desulfobacter postgatei 2ac9</name>
    <dbReference type="NCBI Taxonomy" id="879212"/>
    <lineage>
        <taxon>Bacteria</taxon>
        <taxon>Pseudomonadati</taxon>
        <taxon>Thermodesulfobacteriota</taxon>
        <taxon>Desulfobacteria</taxon>
        <taxon>Desulfobacterales</taxon>
        <taxon>Desulfobacteraceae</taxon>
        <taxon>Desulfobacter</taxon>
    </lineage>
</organism>
<protein>
    <submittedName>
        <fullName evidence="1">Uncharacterized protein</fullName>
    </submittedName>
</protein>
<dbReference type="RefSeq" id="WP_004073734.1">
    <property type="nucleotide sequence ID" value="NZ_CM001488.1"/>
</dbReference>
<reference evidence="1 2" key="1">
    <citation type="submission" date="2011-09" db="EMBL/GenBank/DDBJ databases">
        <authorList>
            <consortium name="US DOE Joint Genome Institute (JGI-PGF)"/>
            <person name="Lucas S."/>
            <person name="Han J."/>
            <person name="Lapidus A."/>
            <person name="Cheng J.-F."/>
            <person name="Goodwin L."/>
            <person name="Pitluck S."/>
            <person name="Peters L."/>
            <person name="Land M.L."/>
            <person name="Hauser L."/>
            <person name="Orellana R."/>
            <person name="Lovley D."/>
            <person name="Woyke T.J."/>
        </authorList>
    </citation>
    <scope>NUCLEOTIDE SEQUENCE [LARGE SCALE GENOMIC DNA]</scope>
    <source>
        <strain evidence="1 2">2ac9</strain>
    </source>
</reference>
<accession>I5B449</accession>
<dbReference type="AlphaFoldDB" id="I5B449"/>
<sequence length="84" mass="10009">MNTPIADRKKFYQVLTRNTRKYPPDRQTAKKNRANNLINHIKETLQMKLLFVDDEKGFLDTLIKRKHEKKIMEARAKEITGHMV</sequence>
<dbReference type="STRING" id="879212.DespoDRAFT_02405"/>
<gene>
    <name evidence="1" type="ORF">DespoDRAFT_02405</name>
</gene>
<proteinExistence type="predicted"/>
<dbReference type="EMBL" id="CM001488">
    <property type="protein sequence ID" value="EIM64262.1"/>
    <property type="molecule type" value="Genomic_DNA"/>
</dbReference>
<evidence type="ECO:0000313" key="2">
    <source>
        <dbReference type="Proteomes" id="UP000005778"/>
    </source>
</evidence>
<keyword evidence="2" id="KW-1185">Reference proteome</keyword>
<name>I5B449_9BACT</name>